<reference evidence="2" key="1">
    <citation type="submission" date="2016-10" db="EMBL/GenBank/DDBJ databases">
        <authorList>
            <person name="Benchimol M."/>
            <person name="Almeida L.G."/>
            <person name="Vasconcelos A.T."/>
            <person name="Perreira-Neves A."/>
            <person name="Rosa I.A."/>
            <person name="Tasca T."/>
            <person name="Bogo M.R."/>
            <person name="de Souza W."/>
        </authorList>
    </citation>
    <scope>NUCLEOTIDE SEQUENCE [LARGE SCALE GENOMIC DNA]</scope>
    <source>
        <strain evidence="2">K</strain>
    </source>
</reference>
<organism evidence="2 3">
    <name type="scientific">Tritrichomonas foetus</name>
    <dbReference type="NCBI Taxonomy" id="1144522"/>
    <lineage>
        <taxon>Eukaryota</taxon>
        <taxon>Metamonada</taxon>
        <taxon>Parabasalia</taxon>
        <taxon>Tritrichomonadida</taxon>
        <taxon>Tritrichomonadidae</taxon>
        <taxon>Tritrichomonas</taxon>
    </lineage>
</organism>
<feature type="compositionally biased region" description="Basic and acidic residues" evidence="1">
    <location>
        <begin position="145"/>
        <end position="185"/>
    </location>
</feature>
<feature type="region of interest" description="Disordered" evidence="1">
    <location>
        <begin position="1"/>
        <end position="93"/>
    </location>
</feature>
<gene>
    <name evidence="2" type="ORF">TRFO_15906</name>
</gene>
<feature type="compositionally biased region" description="Basic and acidic residues" evidence="1">
    <location>
        <begin position="13"/>
        <end position="48"/>
    </location>
</feature>
<protein>
    <recommendedName>
        <fullName evidence="4">Hyaluronan/mRNA-binding protein domain-containing protein</fullName>
    </recommendedName>
</protein>
<keyword evidence="3" id="KW-1185">Reference proteome</keyword>
<dbReference type="EMBL" id="MLAK01000461">
    <property type="protein sequence ID" value="OHT13880.1"/>
    <property type="molecule type" value="Genomic_DNA"/>
</dbReference>
<dbReference type="RefSeq" id="XP_068367016.1">
    <property type="nucleotide sequence ID" value="XM_068498654.1"/>
</dbReference>
<proteinExistence type="predicted"/>
<comment type="caution">
    <text evidence="2">The sequence shown here is derived from an EMBL/GenBank/DDBJ whole genome shotgun (WGS) entry which is preliminary data.</text>
</comment>
<dbReference type="VEuPathDB" id="TrichDB:TRFO_15906"/>
<dbReference type="AlphaFoldDB" id="A0A1J4KSL8"/>
<feature type="region of interest" description="Disordered" evidence="1">
    <location>
        <begin position="122"/>
        <end position="202"/>
    </location>
</feature>
<evidence type="ECO:0000313" key="3">
    <source>
        <dbReference type="Proteomes" id="UP000179807"/>
    </source>
</evidence>
<evidence type="ECO:0000256" key="1">
    <source>
        <dbReference type="SAM" id="MobiDB-lite"/>
    </source>
</evidence>
<dbReference type="Proteomes" id="UP000179807">
    <property type="component" value="Unassembled WGS sequence"/>
</dbReference>
<accession>A0A1J4KSL8</accession>
<sequence>MSKKEQFAVLEGYPKDGPEMPEREKVHREKNKHESGTGRRDREKREGRGQSNWGNPLDDVNHSHSDCEEPEDDTAVAPAQSEKGPEYVAAGKFFDKDDAEDEVKMAKQVVKVPAEYVGIVKTGENVEVVPDDPNDPNRKLPKPQPKLEKKPKREPYVPEAEGAEHKEEEDAGDEAKGGKKPRDQQFKGVQHNRNYAAPPAGH</sequence>
<evidence type="ECO:0008006" key="4">
    <source>
        <dbReference type="Google" id="ProtNLM"/>
    </source>
</evidence>
<name>A0A1J4KSL8_9EUKA</name>
<evidence type="ECO:0000313" key="2">
    <source>
        <dbReference type="EMBL" id="OHT13880.1"/>
    </source>
</evidence>
<dbReference type="GeneID" id="94833358"/>